<dbReference type="AlphaFoldDB" id="A0A0F9B632"/>
<comment type="caution">
    <text evidence="1">The sequence shown here is derived from an EMBL/GenBank/DDBJ whole genome shotgun (WGS) entry which is preliminary data.</text>
</comment>
<sequence length="68" mass="8174">MEDKEIIKKVIKEIHFREDNIDVNAGIRDGHDDNYHYIEDYCFKGDVEKAIKETIKLVRKIKLEVQKR</sequence>
<proteinExistence type="predicted"/>
<gene>
    <name evidence="1" type="ORF">LCGC14_2567780</name>
</gene>
<name>A0A0F9B632_9ZZZZ</name>
<evidence type="ECO:0000313" key="1">
    <source>
        <dbReference type="EMBL" id="KKL09242.1"/>
    </source>
</evidence>
<accession>A0A0F9B632</accession>
<reference evidence="1" key="1">
    <citation type="journal article" date="2015" name="Nature">
        <title>Complex archaea that bridge the gap between prokaryotes and eukaryotes.</title>
        <authorList>
            <person name="Spang A."/>
            <person name="Saw J.H."/>
            <person name="Jorgensen S.L."/>
            <person name="Zaremba-Niedzwiedzka K."/>
            <person name="Martijn J."/>
            <person name="Lind A.E."/>
            <person name="van Eijk R."/>
            <person name="Schleper C."/>
            <person name="Guy L."/>
            <person name="Ettema T.J."/>
        </authorList>
    </citation>
    <scope>NUCLEOTIDE SEQUENCE</scope>
</reference>
<dbReference type="EMBL" id="LAZR01042561">
    <property type="protein sequence ID" value="KKL09242.1"/>
    <property type="molecule type" value="Genomic_DNA"/>
</dbReference>
<protein>
    <submittedName>
        <fullName evidence="1">Uncharacterized protein</fullName>
    </submittedName>
</protein>
<organism evidence="1">
    <name type="scientific">marine sediment metagenome</name>
    <dbReference type="NCBI Taxonomy" id="412755"/>
    <lineage>
        <taxon>unclassified sequences</taxon>
        <taxon>metagenomes</taxon>
        <taxon>ecological metagenomes</taxon>
    </lineage>
</organism>